<dbReference type="Gene3D" id="1.25.40.180">
    <property type="match status" value="1"/>
</dbReference>
<keyword evidence="4" id="KW-0804">Transcription</keyword>
<dbReference type="GO" id="GO:0000289">
    <property type="term" value="P:nuclear-transcribed mRNA poly(A) tail shortening"/>
    <property type="evidence" value="ECO:0007669"/>
    <property type="project" value="UniProtKB-ARBA"/>
</dbReference>
<dbReference type="Gene3D" id="1.25.40.800">
    <property type="match status" value="1"/>
</dbReference>
<evidence type="ECO:0000256" key="2">
    <source>
        <dbReference type="ARBA" id="ARBA00022491"/>
    </source>
</evidence>
<evidence type="ECO:0000256" key="6">
    <source>
        <dbReference type="SAM" id="MobiDB-lite"/>
    </source>
</evidence>
<dbReference type="InterPro" id="IPR007196">
    <property type="entry name" value="CCR4-Not_Not1_C"/>
</dbReference>
<keyword evidence="3" id="KW-0805">Transcription regulation</keyword>
<keyword evidence="2" id="KW-0678">Repressor</keyword>
<name>A0A1Y5IK02_OSTTA</name>
<comment type="subcellular location">
    <subcellularLocation>
        <location evidence="1">Nucleus</location>
    </subcellularLocation>
</comment>
<feature type="compositionally biased region" description="Basic and acidic residues" evidence="6">
    <location>
        <begin position="740"/>
        <end position="750"/>
    </location>
</feature>
<feature type="domain" description="CCR4-NOT transcription complex subunit 1 TTP binding" evidence="9">
    <location>
        <begin position="213"/>
        <end position="387"/>
    </location>
</feature>
<reference evidence="11" key="1">
    <citation type="submission" date="2017-04" db="EMBL/GenBank/DDBJ databases">
        <title>Population genomics of picophytoplankton unveils novel chromosome hypervariability.</title>
        <authorList>
            <consortium name="DOE Joint Genome Institute"/>
            <person name="Blanc-Mathieu R."/>
            <person name="Krasovec M."/>
            <person name="Hebrard M."/>
            <person name="Yau S."/>
            <person name="Desgranges E."/>
            <person name="Martin J."/>
            <person name="Schackwitz W."/>
            <person name="Kuo A."/>
            <person name="Salin G."/>
            <person name="Donnadieu C."/>
            <person name="Desdevises Y."/>
            <person name="Sanchez-Ferandin S."/>
            <person name="Moreau H."/>
            <person name="Rivals E."/>
            <person name="Grigoriev I.V."/>
            <person name="Grimsley N."/>
            <person name="Eyre-Walker A."/>
            <person name="Piganeau G."/>
        </authorList>
    </citation>
    <scope>NUCLEOTIDE SEQUENCE [LARGE SCALE GENOMIC DNA]</scope>
    <source>
        <strain evidence="11">RCC 1115</strain>
    </source>
</reference>
<dbReference type="GO" id="GO:0000932">
    <property type="term" value="C:P-body"/>
    <property type="evidence" value="ECO:0007669"/>
    <property type="project" value="TreeGrafter"/>
</dbReference>
<dbReference type="EMBL" id="KZ155778">
    <property type="protein sequence ID" value="OUS47295.1"/>
    <property type="molecule type" value="Genomic_DNA"/>
</dbReference>
<dbReference type="GO" id="GO:0017148">
    <property type="term" value="P:negative regulation of translation"/>
    <property type="evidence" value="ECO:0007669"/>
    <property type="project" value="InterPro"/>
</dbReference>
<evidence type="ECO:0000259" key="10">
    <source>
        <dbReference type="Pfam" id="PF16418"/>
    </source>
</evidence>
<feature type="compositionally biased region" description="Polar residues" evidence="6">
    <location>
        <begin position="422"/>
        <end position="435"/>
    </location>
</feature>
<dbReference type="Proteomes" id="UP000195557">
    <property type="component" value="Unassembled WGS sequence"/>
</dbReference>
<dbReference type="FunFam" id="1.25.40.800:FF:000001">
    <property type="entry name" value="CCR4-NOT transcription complex subunit 1"/>
    <property type="match status" value="1"/>
</dbReference>
<dbReference type="InterPro" id="IPR032191">
    <property type="entry name" value="CNOT1_CAF1_bind"/>
</dbReference>
<feature type="domain" description="CCR4-Not complex component Not1 C-terminal" evidence="7">
    <location>
        <begin position="1175"/>
        <end position="1533"/>
    </location>
</feature>
<dbReference type="InterPro" id="IPR038535">
    <property type="entry name" value="CNOT1_TTP_bind_sf"/>
</dbReference>
<accession>A0A1Y5IK02</accession>
<dbReference type="InterPro" id="IPR040398">
    <property type="entry name" value="Not1"/>
</dbReference>
<evidence type="ECO:0000259" key="7">
    <source>
        <dbReference type="Pfam" id="PF04054"/>
    </source>
</evidence>
<feature type="domain" description="CCR4-NOT transcription complex subunit 1 CAF1-binding" evidence="8">
    <location>
        <begin position="503"/>
        <end position="712"/>
    </location>
</feature>
<feature type="region of interest" description="Disordered" evidence="6">
    <location>
        <begin position="415"/>
        <end position="479"/>
    </location>
</feature>
<dbReference type="Pfam" id="PF16417">
    <property type="entry name" value="CNOT1_TTP_bind"/>
    <property type="match status" value="1"/>
</dbReference>
<dbReference type="PANTHER" id="PTHR13162">
    <property type="entry name" value="CCR4-NOT TRANSCRIPTION COMPLEX"/>
    <property type="match status" value="1"/>
</dbReference>
<evidence type="ECO:0000256" key="3">
    <source>
        <dbReference type="ARBA" id="ARBA00023015"/>
    </source>
</evidence>
<evidence type="ECO:0000256" key="1">
    <source>
        <dbReference type="ARBA" id="ARBA00004123"/>
    </source>
</evidence>
<feature type="compositionally biased region" description="Pro residues" evidence="6">
    <location>
        <begin position="953"/>
        <end position="962"/>
    </location>
</feature>
<protein>
    <submittedName>
        <fullName evidence="11">Putative transcription regulatory protein</fullName>
    </submittedName>
</protein>
<evidence type="ECO:0000259" key="9">
    <source>
        <dbReference type="Pfam" id="PF16417"/>
    </source>
</evidence>
<dbReference type="Gene3D" id="1.25.40.840">
    <property type="entry name" value="CCR4-NOT transcription complex subunit 1 TTP binding domain"/>
    <property type="match status" value="1"/>
</dbReference>
<dbReference type="GO" id="GO:0060090">
    <property type="term" value="F:molecular adaptor activity"/>
    <property type="evidence" value="ECO:0007669"/>
    <property type="project" value="TreeGrafter"/>
</dbReference>
<dbReference type="eggNOG" id="KOG1831">
    <property type="taxonomic scope" value="Eukaryota"/>
</dbReference>
<feature type="region of interest" description="Disordered" evidence="6">
    <location>
        <begin position="731"/>
        <end position="786"/>
    </location>
</feature>
<dbReference type="GO" id="GO:0005634">
    <property type="term" value="C:nucleus"/>
    <property type="evidence" value="ECO:0007669"/>
    <property type="project" value="UniProtKB-SubCell"/>
</dbReference>
<dbReference type="InterPro" id="IPR032194">
    <property type="entry name" value="CNOT1_HEAT"/>
</dbReference>
<organism evidence="11">
    <name type="scientific">Ostreococcus tauri</name>
    <name type="common">Marine green alga</name>
    <dbReference type="NCBI Taxonomy" id="70448"/>
    <lineage>
        <taxon>Eukaryota</taxon>
        <taxon>Viridiplantae</taxon>
        <taxon>Chlorophyta</taxon>
        <taxon>Mamiellophyceae</taxon>
        <taxon>Mamiellales</taxon>
        <taxon>Bathycoccaceae</taxon>
        <taxon>Ostreococcus</taxon>
    </lineage>
</organism>
<feature type="region of interest" description="Disordered" evidence="6">
    <location>
        <begin position="950"/>
        <end position="1034"/>
    </location>
</feature>
<dbReference type="GO" id="GO:0030015">
    <property type="term" value="C:CCR4-NOT core complex"/>
    <property type="evidence" value="ECO:0007669"/>
    <property type="project" value="InterPro"/>
</dbReference>
<dbReference type="Pfam" id="PF16415">
    <property type="entry name" value="CNOT1_CAF1_bind"/>
    <property type="match status" value="1"/>
</dbReference>
<feature type="compositionally biased region" description="Pro residues" evidence="6">
    <location>
        <begin position="440"/>
        <end position="451"/>
    </location>
</feature>
<dbReference type="FunFam" id="1.25.40.840:FF:000003">
    <property type="entry name" value="Transcription regulator"/>
    <property type="match status" value="1"/>
</dbReference>
<evidence type="ECO:0000313" key="11">
    <source>
        <dbReference type="EMBL" id="OUS47295.1"/>
    </source>
</evidence>
<evidence type="ECO:0000256" key="5">
    <source>
        <dbReference type="ARBA" id="ARBA00023242"/>
    </source>
</evidence>
<evidence type="ECO:0000259" key="8">
    <source>
        <dbReference type="Pfam" id="PF16415"/>
    </source>
</evidence>
<feature type="compositionally biased region" description="Basic residues" evidence="6">
    <location>
        <begin position="814"/>
        <end position="824"/>
    </location>
</feature>
<dbReference type="FunFam" id="1.25.40.180:FF:000012">
    <property type="entry name" value="Ccr4-Not transcription complex subunit"/>
    <property type="match status" value="1"/>
</dbReference>
<feature type="region of interest" description="Disordered" evidence="6">
    <location>
        <begin position="1"/>
        <end position="27"/>
    </location>
</feature>
<feature type="domain" description="CCR4-NOT transcription complex subunit 1 HEAT repeat" evidence="10">
    <location>
        <begin position="48"/>
        <end position="186"/>
    </location>
</feature>
<gene>
    <name evidence="11" type="ORF">BE221DRAFT_71501</name>
</gene>
<proteinExistence type="predicted"/>
<dbReference type="Gene3D" id="1.25.40.790">
    <property type="match status" value="1"/>
</dbReference>
<dbReference type="Pfam" id="PF16418">
    <property type="entry name" value="CNOT1_HEAT"/>
    <property type="match status" value="1"/>
</dbReference>
<sequence length="1575" mass="173640">MATLGALSEKGHRDAARGALEPGSSRSPETVCITLSQACDEHNTLARDAFGALLPPYVAAAHPKAGLVLRNVWGKHSVAVIRAMVDAHSSSPAAAERIFEVCQELNALNVVIERSPFPLAIEMVTIASRKVGVNLEQWIQEKIKASGAASVSACMRFLRARAMQEGTEKGGAPLASDVVQIFMKVLLGVASSMPPDLQAELRQLITQIQNSPNKGRDASADDMAAQAGTAQGFSADIEEEANRYFQRVYSQQQSIGELVEVLRNFRASLVQRERDIFSCMVHNLFDEYKFFPKYPEKELRITAVLFGQLILHNLVSNITLGVALRCVLDALRKPQGSKMFAFGSDALEQFKRRLAEWPQYCQHLAQIPHLPQAHPDLMPLFAKGGDQTVALGRSEPSMNTAANADAQLAAGVAGMRLGDGEGNNSPLPRSLSSAVNIGVPPQPPGPPPPGEVGPKAPTRGQSQPQLARVSSGGQMSNISNAPSGFATSLNIDTLVAANAEAVQADSATADKVHFLVNNLSAENVEEKSAEVKAKVTADLYEWFAGYLVVKRASIEPNYHTLYLELLDKIGEKALYKAILHATYRNIKVLLSSGKVKTNSGERSLLKNLGSWLGQLTIAKCKPVLQRDLDVKALILESYESGRMIGVVPFVAKVLEPCKANMIFRPPNPWTMAILSLLCEIYNERDLKLNLKFEMERLFKHLEVNIKDVEPASTTPTFLTFGFVGRVVATKQRRQSGHGRRREEPIADTKSRGRLAKHASTRSCRCGAEPPRVHSGGNRSSPTGGFDAGYSRNRCSCRRAFGHDRVQDDSGVGTKRFRHGGRHQPRSQSGTSHGFFPRRLSSFGHLPRTSQGERRKSASSAVATIRRRCWRRDGCARGCSSAASEKSIRDIDELLAPAAIVRQKHRESGVNQPFFDASIMQGQHLALPESLRPRPGQLPTAALRIYDDFAQLPRAPPPPPSGAPPAFARQPFGQQPPPPPVAYPGMPPPPPPGAPPPLPPDAPEGSTEAPTEAAKDASKTLSTGTHPHGQPDPAGLREKVAAHFDEWARVQDLPPTDVASVAFIQRLVESRLLAEDTQERFLRILVELAVTHCLSSEVPGATPQASSQLSFAAIDAYVRLVIRLVRRKEEPLASRLAFFGRALVAIVRTAMRDTDERNVAFNARPYFRALAGLLNEMHPSDTALDSSHPQVLAAFASAFLALQPLRVPGFAFAWLELVSHRCFMPRLLIDHEQKGWPLLQRLLTAILRFMEPHLRTADLSEPIKLLYKGMLRMFLVLLHDFPEFLCNHHVNFCDIIPPNCIQLRNLVLSAYPRNMRLPDPFTPNLKVDLLPEIQQAPRMNADADHAFRSSPMREEVDSFLKTRKPENLSQLLVHRLTLSPSAALTAGTKYNVPLLNAFVLYVGVQAIQANRNKDASSGIAQSAPMELFSQLIQAFDMEGRYLFVNAIANQLRYPNCHTHYFSCVILYLFSEAKFGIIQEQITRVLLERLIVNRPHPWGLLITFIELIKNPRYNFWGHSFTKCSPEIERLFESVARSCLPQDKEGTAQSKPLALRVLPSAQHKMRKNKKSSRARRGG</sequence>
<dbReference type="InterPro" id="IPR032193">
    <property type="entry name" value="CNOT1_TTP_bind"/>
</dbReference>
<feature type="compositionally biased region" description="Pro residues" evidence="6">
    <location>
        <begin position="973"/>
        <end position="1001"/>
    </location>
</feature>
<evidence type="ECO:0000256" key="4">
    <source>
        <dbReference type="ARBA" id="ARBA00023163"/>
    </source>
</evidence>
<feature type="region of interest" description="Disordered" evidence="6">
    <location>
        <begin position="805"/>
        <end position="861"/>
    </location>
</feature>
<keyword evidence="5" id="KW-0539">Nucleus</keyword>
<dbReference type="PANTHER" id="PTHR13162:SF8">
    <property type="entry name" value="CCR4-NOT TRANSCRIPTION COMPLEX SUBUNIT 1"/>
    <property type="match status" value="1"/>
</dbReference>
<feature type="compositionally biased region" description="Low complexity" evidence="6">
    <location>
        <begin position="963"/>
        <end position="972"/>
    </location>
</feature>
<dbReference type="Pfam" id="PF04054">
    <property type="entry name" value="Not1"/>
    <property type="match status" value="1"/>
</dbReference>